<dbReference type="PANTHER" id="PTHR23268">
    <property type="entry name" value="T-CELL RECEPTOR BETA CHAIN"/>
    <property type="match status" value="1"/>
</dbReference>
<evidence type="ECO:0000259" key="3">
    <source>
        <dbReference type="Pfam" id="PF07686"/>
    </source>
</evidence>
<accession>A0A401TNY4</accession>
<feature type="non-terminal residue" evidence="4">
    <location>
        <position position="1"/>
    </location>
</feature>
<dbReference type="GO" id="GO:0007166">
    <property type="term" value="P:cell surface receptor signaling pathway"/>
    <property type="evidence" value="ECO:0007669"/>
    <property type="project" value="TreeGrafter"/>
</dbReference>
<dbReference type="InterPro" id="IPR013106">
    <property type="entry name" value="Ig_V-set"/>
</dbReference>
<dbReference type="InterPro" id="IPR036179">
    <property type="entry name" value="Ig-like_dom_sf"/>
</dbReference>
<dbReference type="GO" id="GO:0005886">
    <property type="term" value="C:plasma membrane"/>
    <property type="evidence" value="ECO:0007669"/>
    <property type="project" value="TreeGrafter"/>
</dbReference>
<reference evidence="4 5" key="1">
    <citation type="journal article" date="2018" name="Nat. Ecol. Evol.">
        <title>Shark genomes provide insights into elasmobranch evolution and the origin of vertebrates.</title>
        <authorList>
            <person name="Hara Y"/>
            <person name="Yamaguchi K"/>
            <person name="Onimaru K"/>
            <person name="Kadota M"/>
            <person name="Koyanagi M"/>
            <person name="Keeley SD"/>
            <person name="Tatsumi K"/>
            <person name="Tanaka K"/>
            <person name="Motone F"/>
            <person name="Kageyama Y"/>
            <person name="Nozu R"/>
            <person name="Adachi N"/>
            <person name="Nishimura O"/>
            <person name="Nakagawa R"/>
            <person name="Tanegashima C"/>
            <person name="Kiyatake I"/>
            <person name="Matsumoto R"/>
            <person name="Murakumo K"/>
            <person name="Nishida K"/>
            <person name="Terakita A"/>
            <person name="Kuratani S"/>
            <person name="Sato K"/>
            <person name="Hyodo S Kuraku.S."/>
        </authorList>
    </citation>
    <scope>NUCLEOTIDE SEQUENCE [LARGE SCALE GENOMIC DNA]</scope>
</reference>
<evidence type="ECO:0000256" key="2">
    <source>
        <dbReference type="ARBA" id="ARBA00022859"/>
    </source>
</evidence>
<evidence type="ECO:0000313" key="5">
    <source>
        <dbReference type="Proteomes" id="UP000287033"/>
    </source>
</evidence>
<gene>
    <name evidence="4" type="ORF">chiPu_0028537</name>
</gene>
<proteinExistence type="predicted"/>
<dbReference type="EMBL" id="BEZZ01133854">
    <property type="protein sequence ID" value="GCC44344.1"/>
    <property type="molecule type" value="Genomic_DNA"/>
</dbReference>
<dbReference type="AlphaFoldDB" id="A0A401TNY4"/>
<dbReference type="PANTHER" id="PTHR23268:SF31">
    <property type="entry name" value="T CELL RECEPTOR BETA VARIABLE 30"/>
    <property type="match status" value="1"/>
</dbReference>
<comment type="caution">
    <text evidence="4">The sequence shown here is derived from an EMBL/GenBank/DDBJ whole genome shotgun (WGS) entry which is preliminary data.</text>
</comment>
<dbReference type="InterPro" id="IPR050413">
    <property type="entry name" value="TCR_beta_variable"/>
</dbReference>
<dbReference type="GO" id="GO:0002376">
    <property type="term" value="P:immune system process"/>
    <property type="evidence" value="ECO:0007669"/>
    <property type="project" value="UniProtKB-KW"/>
</dbReference>
<dbReference type="CDD" id="cd00099">
    <property type="entry name" value="IgV"/>
    <property type="match status" value="1"/>
</dbReference>
<dbReference type="Proteomes" id="UP000287033">
    <property type="component" value="Unassembled WGS sequence"/>
</dbReference>
<evidence type="ECO:0000313" key="4">
    <source>
        <dbReference type="EMBL" id="GCC44344.1"/>
    </source>
</evidence>
<dbReference type="STRING" id="137246.A0A401TNY4"/>
<keyword evidence="2" id="KW-0391">Immunity</keyword>
<evidence type="ECO:0000256" key="1">
    <source>
        <dbReference type="ARBA" id="ARBA00022729"/>
    </source>
</evidence>
<name>A0A401TNY4_CHIPU</name>
<dbReference type="SUPFAM" id="SSF48726">
    <property type="entry name" value="Immunoglobulin"/>
    <property type="match status" value="1"/>
</dbReference>
<feature type="domain" description="Immunoglobulin V-set" evidence="3">
    <location>
        <begin position="3"/>
        <end position="96"/>
    </location>
</feature>
<organism evidence="4 5">
    <name type="scientific">Chiloscyllium punctatum</name>
    <name type="common">Brownbanded bambooshark</name>
    <name type="synonym">Hemiscyllium punctatum</name>
    <dbReference type="NCBI Taxonomy" id="137246"/>
    <lineage>
        <taxon>Eukaryota</taxon>
        <taxon>Metazoa</taxon>
        <taxon>Chordata</taxon>
        <taxon>Craniata</taxon>
        <taxon>Vertebrata</taxon>
        <taxon>Chondrichthyes</taxon>
        <taxon>Elasmobranchii</taxon>
        <taxon>Galeomorphii</taxon>
        <taxon>Galeoidea</taxon>
        <taxon>Orectolobiformes</taxon>
        <taxon>Hemiscylliidae</taxon>
        <taxon>Chiloscyllium</taxon>
    </lineage>
</organism>
<dbReference type="InterPro" id="IPR013783">
    <property type="entry name" value="Ig-like_fold"/>
</dbReference>
<keyword evidence="5" id="KW-1185">Reference proteome</keyword>
<protein>
    <recommendedName>
        <fullName evidence="3">Immunoglobulin V-set domain-containing protein</fullName>
    </recommendedName>
</protein>
<dbReference type="Pfam" id="PF07686">
    <property type="entry name" value="V-set"/>
    <property type="match status" value="1"/>
</dbReference>
<keyword evidence="1" id="KW-0732">Signal</keyword>
<dbReference type="Gene3D" id="2.60.40.10">
    <property type="entry name" value="Immunoglobulins"/>
    <property type="match status" value="1"/>
</dbReference>
<dbReference type="OrthoDB" id="9803478at2759"/>
<sequence>SKVVSDSVELKCMVEVASNDYMYWYGQYPGKELQLLFYSSTTQYVVPDGTADGFTAERQSTFVFNPKSSRLRTNHLAVYYCAWSLYSDSERGSSSTKTNRK</sequence>